<dbReference type="SUPFAM" id="SSF57756">
    <property type="entry name" value="Retrovirus zinc finger-like domains"/>
    <property type="match status" value="1"/>
</dbReference>
<accession>A0A371H191</accession>
<dbReference type="OrthoDB" id="1748863at2759"/>
<name>A0A371H191_MUCPR</name>
<reference evidence="1" key="1">
    <citation type="submission" date="2018-05" db="EMBL/GenBank/DDBJ databases">
        <title>Draft genome of Mucuna pruriens seed.</title>
        <authorList>
            <person name="Nnadi N.E."/>
            <person name="Vos R."/>
            <person name="Hasami M.H."/>
            <person name="Devisetty U.K."/>
            <person name="Aguiy J.C."/>
        </authorList>
    </citation>
    <scope>NUCLEOTIDE SEQUENCE [LARGE SCALE GENOMIC DNA]</scope>
    <source>
        <strain evidence="1">JCA_2017</strain>
    </source>
</reference>
<dbReference type="PANTHER" id="PTHR34222:SF99">
    <property type="entry name" value="PROTEIN, PUTATIVE-RELATED"/>
    <property type="match status" value="1"/>
</dbReference>
<dbReference type="GO" id="GO:0008270">
    <property type="term" value="F:zinc ion binding"/>
    <property type="evidence" value="ECO:0007669"/>
    <property type="project" value="InterPro"/>
</dbReference>
<evidence type="ECO:0000313" key="1">
    <source>
        <dbReference type="EMBL" id="RDX96584.1"/>
    </source>
</evidence>
<dbReference type="Proteomes" id="UP000257109">
    <property type="component" value="Unassembled WGS sequence"/>
</dbReference>
<gene>
    <name evidence="1" type="ORF">CR513_20721</name>
</gene>
<dbReference type="InterPro" id="IPR036875">
    <property type="entry name" value="Znf_CCHC_sf"/>
</dbReference>
<comment type="caution">
    <text evidence="1">The sequence shown here is derived from an EMBL/GenBank/DDBJ whole genome shotgun (WGS) entry which is preliminary data.</text>
</comment>
<dbReference type="AlphaFoldDB" id="A0A371H191"/>
<protein>
    <submittedName>
        <fullName evidence="1">Uncharacterized protein</fullName>
    </submittedName>
</protein>
<dbReference type="EMBL" id="QJKJ01003850">
    <property type="protein sequence ID" value="RDX96584.1"/>
    <property type="molecule type" value="Genomic_DNA"/>
</dbReference>
<organism evidence="1 2">
    <name type="scientific">Mucuna pruriens</name>
    <name type="common">Velvet bean</name>
    <name type="synonym">Dolichos pruriens</name>
    <dbReference type="NCBI Taxonomy" id="157652"/>
    <lineage>
        <taxon>Eukaryota</taxon>
        <taxon>Viridiplantae</taxon>
        <taxon>Streptophyta</taxon>
        <taxon>Embryophyta</taxon>
        <taxon>Tracheophyta</taxon>
        <taxon>Spermatophyta</taxon>
        <taxon>Magnoliopsida</taxon>
        <taxon>eudicotyledons</taxon>
        <taxon>Gunneridae</taxon>
        <taxon>Pentapetalae</taxon>
        <taxon>rosids</taxon>
        <taxon>fabids</taxon>
        <taxon>Fabales</taxon>
        <taxon>Fabaceae</taxon>
        <taxon>Papilionoideae</taxon>
        <taxon>50 kb inversion clade</taxon>
        <taxon>NPAAA clade</taxon>
        <taxon>indigoferoid/millettioid clade</taxon>
        <taxon>Phaseoleae</taxon>
        <taxon>Mucuna</taxon>
    </lineage>
</organism>
<proteinExistence type="predicted"/>
<dbReference type="PANTHER" id="PTHR34222">
    <property type="entry name" value="GAG_PRE-INTEGRS DOMAIN-CONTAINING PROTEIN"/>
    <property type="match status" value="1"/>
</dbReference>
<keyword evidence="2" id="KW-1185">Reference proteome</keyword>
<sequence>MRLLQEQTSIPIILHHHASNDLAFSVSSFDSLCNCWLVKSFYGSFSCYHKTFSLVVQEEKQQETGASTSSNVFHAFTVTTASNKKRKGTKKDHPLCAYCGILGHTQDRCYKFHGYPPNYKKNKVSSESVNQDSTLSTTPYF</sequence>
<dbReference type="GO" id="GO:0003676">
    <property type="term" value="F:nucleic acid binding"/>
    <property type="evidence" value="ECO:0007669"/>
    <property type="project" value="InterPro"/>
</dbReference>
<evidence type="ECO:0000313" key="2">
    <source>
        <dbReference type="Proteomes" id="UP000257109"/>
    </source>
</evidence>
<feature type="non-terminal residue" evidence="1">
    <location>
        <position position="1"/>
    </location>
</feature>